<evidence type="ECO:0000256" key="1">
    <source>
        <dbReference type="SAM" id="MobiDB-lite"/>
    </source>
</evidence>
<proteinExistence type="predicted"/>
<keyword evidence="3" id="KW-1185">Reference proteome</keyword>
<dbReference type="Proteomes" id="UP001066276">
    <property type="component" value="Chromosome 3_2"/>
</dbReference>
<gene>
    <name evidence="2" type="ORF">NDU88_002355</name>
</gene>
<evidence type="ECO:0000313" key="2">
    <source>
        <dbReference type="EMBL" id="KAJ1177093.1"/>
    </source>
</evidence>
<comment type="caution">
    <text evidence="2">The sequence shown here is derived from an EMBL/GenBank/DDBJ whole genome shotgun (WGS) entry which is preliminary data.</text>
</comment>
<sequence>MYYSLDSPDHRESRLRCRDAVPVRVGAHAAASGSLHKGNAEVGLRWTGALLTPQARGGVGDRRGAGAGEEPTPSESPERPVPGESAKLGPCSGVCDCGIPLLALRTGFLERGHGLQRLSRSCCCAGASLRRMQAGPTRPPLLQ</sequence>
<feature type="region of interest" description="Disordered" evidence="1">
    <location>
        <begin position="53"/>
        <end position="89"/>
    </location>
</feature>
<organism evidence="2 3">
    <name type="scientific">Pleurodeles waltl</name>
    <name type="common">Iberian ribbed newt</name>
    <dbReference type="NCBI Taxonomy" id="8319"/>
    <lineage>
        <taxon>Eukaryota</taxon>
        <taxon>Metazoa</taxon>
        <taxon>Chordata</taxon>
        <taxon>Craniata</taxon>
        <taxon>Vertebrata</taxon>
        <taxon>Euteleostomi</taxon>
        <taxon>Amphibia</taxon>
        <taxon>Batrachia</taxon>
        <taxon>Caudata</taxon>
        <taxon>Salamandroidea</taxon>
        <taxon>Salamandridae</taxon>
        <taxon>Pleurodelinae</taxon>
        <taxon>Pleurodeles</taxon>
    </lineage>
</organism>
<protein>
    <submittedName>
        <fullName evidence="2">Uncharacterized protein</fullName>
    </submittedName>
</protein>
<reference evidence="2" key="1">
    <citation type="journal article" date="2022" name="bioRxiv">
        <title>Sequencing and chromosome-scale assembly of the giantPleurodeles waltlgenome.</title>
        <authorList>
            <person name="Brown T."/>
            <person name="Elewa A."/>
            <person name="Iarovenko S."/>
            <person name="Subramanian E."/>
            <person name="Araus A.J."/>
            <person name="Petzold A."/>
            <person name="Susuki M."/>
            <person name="Suzuki K.-i.T."/>
            <person name="Hayashi T."/>
            <person name="Toyoda A."/>
            <person name="Oliveira C."/>
            <person name="Osipova E."/>
            <person name="Leigh N.D."/>
            <person name="Simon A."/>
            <person name="Yun M.H."/>
        </authorList>
    </citation>
    <scope>NUCLEOTIDE SEQUENCE</scope>
    <source>
        <strain evidence="2">20211129_DDA</strain>
        <tissue evidence="2">Liver</tissue>
    </source>
</reference>
<name>A0AAV7TKC8_PLEWA</name>
<dbReference type="EMBL" id="JANPWB010000006">
    <property type="protein sequence ID" value="KAJ1177093.1"/>
    <property type="molecule type" value="Genomic_DNA"/>
</dbReference>
<accession>A0AAV7TKC8</accession>
<evidence type="ECO:0000313" key="3">
    <source>
        <dbReference type="Proteomes" id="UP001066276"/>
    </source>
</evidence>
<dbReference type="AlphaFoldDB" id="A0AAV7TKC8"/>